<gene>
    <name evidence="1" type="ORF">DMB68_02380</name>
</gene>
<dbReference type="OrthoDB" id="9994156at2"/>
<dbReference type="RefSeq" id="WP_110345068.1">
    <property type="nucleotide sequence ID" value="NZ_QJHL01000001.1"/>
</dbReference>
<comment type="caution">
    <text evidence="1">The sequence shown here is derived from an EMBL/GenBank/DDBJ whole genome shotgun (WGS) entry which is preliminary data.</text>
</comment>
<dbReference type="AlphaFoldDB" id="A0A2V4C3X8"/>
<organism evidence="1 2">
    <name type="scientific">Flavobacterium hydrophilum</name>
    <dbReference type="NCBI Taxonomy" id="2211445"/>
    <lineage>
        <taxon>Bacteria</taxon>
        <taxon>Pseudomonadati</taxon>
        <taxon>Bacteroidota</taxon>
        <taxon>Flavobacteriia</taxon>
        <taxon>Flavobacteriales</taxon>
        <taxon>Flavobacteriaceae</taxon>
        <taxon>Flavobacterium</taxon>
    </lineage>
</organism>
<keyword evidence="2" id="KW-1185">Reference proteome</keyword>
<dbReference type="EMBL" id="QJHL01000001">
    <property type="protein sequence ID" value="PXY46056.1"/>
    <property type="molecule type" value="Genomic_DNA"/>
</dbReference>
<name>A0A2V4C3X8_9FLAO</name>
<accession>A0A2V4C3X8</accession>
<sequence length="136" mass="16241">MDFQSLAGNINVDSYYYNFNVLNRKKILYTDIIKENKIQVLLKKCNTILKDRLDELLSENKTELEDSDIYQSLIHSKRIFEKENLNVFSIQEKGIEYVFNYGFPNVMFAIENNIFISYNDLETILKDDFKEKINMR</sequence>
<proteinExistence type="predicted"/>
<protein>
    <submittedName>
        <fullName evidence="1">Uncharacterized protein</fullName>
    </submittedName>
</protein>
<reference evidence="1 2" key="1">
    <citation type="submission" date="2018-05" db="EMBL/GenBank/DDBJ databases">
        <title>Flavobacterium sp. strain IMCC34758, incomplete genome.</title>
        <authorList>
            <person name="Joung Y."/>
        </authorList>
    </citation>
    <scope>NUCLEOTIDE SEQUENCE [LARGE SCALE GENOMIC DNA]</scope>
    <source>
        <strain evidence="1 2">IMCC34758</strain>
    </source>
</reference>
<evidence type="ECO:0000313" key="1">
    <source>
        <dbReference type="EMBL" id="PXY46056.1"/>
    </source>
</evidence>
<dbReference type="Proteomes" id="UP000247681">
    <property type="component" value="Unassembled WGS sequence"/>
</dbReference>
<evidence type="ECO:0000313" key="2">
    <source>
        <dbReference type="Proteomes" id="UP000247681"/>
    </source>
</evidence>